<feature type="compositionally biased region" description="Polar residues" evidence="1">
    <location>
        <begin position="314"/>
        <end position="325"/>
    </location>
</feature>
<evidence type="ECO:0000313" key="2">
    <source>
        <dbReference type="EMBL" id="KAG7352688.1"/>
    </source>
</evidence>
<dbReference type="PANTHER" id="PTHR15139">
    <property type="entry name" value="TUBULIN FOLDING COFACTOR C"/>
    <property type="match status" value="1"/>
</dbReference>
<feature type="region of interest" description="Disordered" evidence="1">
    <location>
        <begin position="310"/>
        <end position="348"/>
    </location>
</feature>
<feature type="region of interest" description="Disordered" evidence="1">
    <location>
        <begin position="49"/>
        <end position="74"/>
    </location>
</feature>
<keyword evidence="3" id="KW-1185">Reference proteome</keyword>
<evidence type="ECO:0000313" key="3">
    <source>
        <dbReference type="Proteomes" id="UP000693970"/>
    </source>
</evidence>
<dbReference type="PANTHER" id="PTHR15139:SF0">
    <property type="entry name" value="TUBULIN-SPECIFIC CHAPERONE C"/>
    <property type="match status" value="1"/>
</dbReference>
<gene>
    <name evidence="2" type="ORF">IV203_008736</name>
</gene>
<organism evidence="2 3">
    <name type="scientific">Nitzschia inconspicua</name>
    <dbReference type="NCBI Taxonomy" id="303405"/>
    <lineage>
        <taxon>Eukaryota</taxon>
        <taxon>Sar</taxon>
        <taxon>Stramenopiles</taxon>
        <taxon>Ochrophyta</taxon>
        <taxon>Bacillariophyta</taxon>
        <taxon>Bacillariophyceae</taxon>
        <taxon>Bacillariophycidae</taxon>
        <taxon>Bacillariales</taxon>
        <taxon>Bacillariaceae</taxon>
        <taxon>Nitzschia</taxon>
    </lineage>
</organism>
<comment type="caution">
    <text evidence="2">The sequence shown here is derived from an EMBL/GenBank/DDBJ whole genome shotgun (WGS) entry which is preliminary data.</text>
</comment>
<dbReference type="EMBL" id="JAGRRH010000017">
    <property type="protein sequence ID" value="KAG7352688.1"/>
    <property type="molecule type" value="Genomic_DNA"/>
</dbReference>
<protein>
    <submittedName>
        <fullName evidence="2">Uncharacterized protein</fullName>
    </submittedName>
</protein>
<sequence>MDSSCQAGPSFQFHRYRAELAKRQQRHCQQQFSGDELDSVHSPLHRKNVVKDGDASTSALSSTSDGASSPSTLSISTSQNVNILENISNSEIFVHANGNVEARSMTSTSQGSNSSTVNSFEPKTLDIQSTLLLRNLQFCHIIIWSDENNPPSLPALHMDNVHHTSIHVQWRIATTIHVTKAVDSQLKLKYAAQQLRIHQAGRLQVVLERNDNGNTSPEWNKGSIILEHSKHVNFAVPSGIEVTTSGDMSSNELDLATAADQYWRSVIKDFGWLRAGSVSPNFTIQFISSFEENCDNSMQQEVTRTVPMPHHSVDYQSSNAGTMSEPTKLPELNNNIIPDREEDDDDEL</sequence>
<evidence type="ECO:0000256" key="1">
    <source>
        <dbReference type="SAM" id="MobiDB-lite"/>
    </source>
</evidence>
<proteinExistence type="predicted"/>
<reference evidence="2" key="2">
    <citation type="submission" date="2021-04" db="EMBL/GenBank/DDBJ databases">
        <authorList>
            <person name="Podell S."/>
        </authorList>
    </citation>
    <scope>NUCLEOTIDE SEQUENCE</scope>
    <source>
        <strain evidence="2">Hildebrandi</strain>
    </source>
</reference>
<dbReference type="GO" id="GO:0007023">
    <property type="term" value="P:post-chaperonin tubulin folding pathway"/>
    <property type="evidence" value="ECO:0007669"/>
    <property type="project" value="InterPro"/>
</dbReference>
<dbReference type="Proteomes" id="UP000693970">
    <property type="component" value="Unassembled WGS sequence"/>
</dbReference>
<reference evidence="2" key="1">
    <citation type="journal article" date="2021" name="Sci. Rep.">
        <title>Diploid genomic architecture of Nitzschia inconspicua, an elite biomass production diatom.</title>
        <authorList>
            <person name="Oliver A."/>
            <person name="Podell S."/>
            <person name="Pinowska A."/>
            <person name="Traller J.C."/>
            <person name="Smith S.R."/>
            <person name="McClure R."/>
            <person name="Beliaev A."/>
            <person name="Bohutskyi P."/>
            <person name="Hill E.A."/>
            <person name="Rabines A."/>
            <person name="Zheng H."/>
            <person name="Allen L.Z."/>
            <person name="Kuo A."/>
            <person name="Grigoriev I.V."/>
            <person name="Allen A.E."/>
            <person name="Hazlebeck D."/>
            <person name="Allen E.E."/>
        </authorList>
    </citation>
    <scope>NUCLEOTIDE SEQUENCE</scope>
    <source>
        <strain evidence="2">Hildebrandi</strain>
    </source>
</reference>
<dbReference type="GO" id="GO:0005737">
    <property type="term" value="C:cytoplasm"/>
    <property type="evidence" value="ECO:0007669"/>
    <property type="project" value="TreeGrafter"/>
</dbReference>
<feature type="compositionally biased region" description="Low complexity" evidence="1">
    <location>
        <begin position="55"/>
        <end position="74"/>
    </location>
</feature>
<accession>A0A9K3KZ97</accession>
<name>A0A9K3KZ97_9STRA</name>
<dbReference type="GO" id="GO:0007021">
    <property type="term" value="P:tubulin complex assembly"/>
    <property type="evidence" value="ECO:0007669"/>
    <property type="project" value="TreeGrafter"/>
</dbReference>
<dbReference type="InterPro" id="IPR027684">
    <property type="entry name" value="TBCC"/>
</dbReference>
<dbReference type="AlphaFoldDB" id="A0A9K3KZ97"/>